<comment type="subcellular location">
    <subcellularLocation>
        <location evidence="1 7">Cell outer membrane</location>
        <topology evidence="1 7">Multi-pass membrane protein</topology>
    </subcellularLocation>
</comment>
<comment type="similarity">
    <text evidence="7">Belongs to the TonB-dependent receptor family.</text>
</comment>
<dbReference type="PANTHER" id="PTHR32552">
    <property type="entry name" value="FERRICHROME IRON RECEPTOR-RELATED"/>
    <property type="match status" value="1"/>
</dbReference>
<dbReference type="Gene3D" id="2.170.130.10">
    <property type="entry name" value="TonB-dependent receptor, plug domain"/>
    <property type="match status" value="1"/>
</dbReference>
<feature type="non-terminal residue" evidence="9">
    <location>
        <position position="180"/>
    </location>
</feature>
<keyword evidence="2 7" id="KW-0813">Transport</keyword>
<evidence type="ECO:0000256" key="6">
    <source>
        <dbReference type="ARBA" id="ARBA00023237"/>
    </source>
</evidence>
<evidence type="ECO:0000256" key="5">
    <source>
        <dbReference type="ARBA" id="ARBA00023136"/>
    </source>
</evidence>
<keyword evidence="3 7" id="KW-1134">Transmembrane beta strand</keyword>
<evidence type="ECO:0000313" key="10">
    <source>
        <dbReference type="Proteomes" id="UP000555836"/>
    </source>
</evidence>
<feature type="non-terminal residue" evidence="9">
    <location>
        <position position="1"/>
    </location>
</feature>
<keyword evidence="9" id="KW-0675">Receptor</keyword>
<accession>A0A7Y0X3R2</accession>
<evidence type="ECO:0000313" key="9">
    <source>
        <dbReference type="EMBL" id="NMU24065.1"/>
    </source>
</evidence>
<dbReference type="InterPro" id="IPR039426">
    <property type="entry name" value="TonB-dep_rcpt-like"/>
</dbReference>
<keyword evidence="6 7" id="KW-0998">Cell outer membrane</keyword>
<keyword evidence="4 7" id="KW-0812">Transmembrane</keyword>
<dbReference type="AlphaFoldDB" id="A0A7Y0X3R2"/>
<keyword evidence="5 7" id="KW-0472">Membrane</keyword>
<dbReference type="Proteomes" id="UP000555836">
    <property type="component" value="Unassembled WGS sequence"/>
</dbReference>
<dbReference type="InterPro" id="IPR012910">
    <property type="entry name" value="Plug_dom"/>
</dbReference>
<dbReference type="EMBL" id="JABCLD010000077">
    <property type="protein sequence ID" value="NMU24065.1"/>
    <property type="molecule type" value="Genomic_DNA"/>
</dbReference>
<feature type="domain" description="TonB-dependent receptor plug" evidence="8">
    <location>
        <begin position="4"/>
        <end position="54"/>
    </location>
</feature>
<dbReference type="InterPro" id="IPR037066">
    <property type="entry name" value="Plug_dom_sf"/>
</dbReference>
<organism evidence="9 10">
    <name type="scientific">Vibrio parahaemolyticus</name>
    <dbReference type="NCBI Taxonomy" id="670"/>
    <lineage>
        <taxon>Bacteria</taxon>
        <taxon>Pseudomonadati</taxon>
        <taxon>Pseudomonadota</taxon>
        <taxon>Gammaproteobacteria</taxon>
        <taxon>Vibrionales</taxon>
        <taxon>Vibrionaceae</taxon>
        <taxon>Vibrio</taxon>
    </lineage>
</organism>
<sequence>GLNKESFKIRGFNSDISDVMFNGLYGIAPYYRTSPEMYQRIDVLKGPASLLNGMPPNGSVGGTINLVTKRAQETPITSFTGSYLSDTQFGGHIDIGRRFGTNEEFGIRFNGAFKDGDTAINNQSNKTQLASLSLDWRNDIAFLEADFYYSTERVEGANRGLSIASGLKIPSPPPSDTLLT</sequence>
<evidence type="ECO:0000256" key="7">
    <source>
        <dbReference type="PROSITE-ProRule" id="PRU01360"/>
    </source>
</evidence>
<dbReference type="PANTHER" id="PTHR32552:SF82">
    <property type="entry name" value="FCUA PROTEIN"/>
    <property type="match status" value="1"/>
</dbReference>
<dbReference type="Gene3D" id="2.40.170.20">
    <property type="entry name" value="TonB-dependent receptor, beta-barrel domain"/>
    <property type="match status" value="1"/>
</dbReference>
<dbReference type="InterPro" id="IPR036942">
    <property type="entry name" value="Beta-barrel_TonB_sf"/>
</dbReference>
<dbReference type="GO" id="GO:0009279">
    <property type="term" value="C:cell outer membrane"/>
    <property type="evidence" value="ECO:0007669"/>
    <property type="project" value="UniProtKB-SubCell"/>
</dbReference>
<dbReference type="GO" id="GO:0015344">
    <property type="term" value="F:siderophore uptake transmembrane transporter activity"/>
    <property type="evidence" value="ECO:0007669"/>
    <property type="project" value="TreeGrafter"/>
</dbReference>
<protein>
    <submittedName>
        <fullName evidence="9">TonB-dependent receptor plug domain-containing protein</fullName>
    </submittedName>
</protein>
<reference evidence="9 10" key="1">
    <citation type="submission" date="2020-04" db="EMBL/GenBank/DDBJ databases">
        <title>Whole-genome sequencing of Vibrio spp. from China reveals different genetic environments of blaCTX-M-14 among diverse lineages.</title>
        <authorList>
            <person name="Zheng Z."/>
            <person name="Ye L."/>
            <person name="Chen S."/>
        </authorList>
    </citation>
    <scope>NUCLEOTIDE SEQUENCE [LARGE SCALE GENOMIC DNA]</scope>
    <source>
        <strain evidence="9 10">Vb0574</strain>
    </source>
</reference>
<dbReference type="PROSITE" id="PS52016">
    <property type="entry name" value="TONB_DEPENDENT_REC_3"/>
    <property type="match status" value="1"/>
</dbReference>
<gene>
    <name evidence="9" type="ORF">HKB21_00325</name>
</gene>
<evidence type="ECO:0000256" key="1">
    <source>
        <dbReference type="ARBA" id="ARBA00004571"/>
    </source>
</evidence>
<comment type="caution">
    <text evidence="9">The sequence shown here is derived from an EMBL/GenBank/DDBJ whole genome shotgun (WGS) entry which is preliminary data.</text>
</comment>
<evidence type="ECO:0000256" key="4">
    <source>
        <dbReference type="ARBA" id="ARBA00022692"/>
    </source>
</evidence>
<evidence type="ECO:0000259" key="8">
    <source>
        <dbReference type="Pfam" id="PF07715"/>
    </source>
</evidence>
<dbReference type="SUPFAM" id="SSF56935">
    <property type="entry name" value="Porins"/>
    <property type="match status" value="1"/>
</dbReference>
<evidence type="ECO:0000256" key="2">
    <source>
        <dbReference type="ARBA" id="ARBA00022448"/>
    </source>
</evidence>
<evidence type="ECO:0000256" key="3">
    <source>
        <dbReference type="ARBA" id="ARBA00022452"/>
    </source>
</evidence>
<dbReference type="Pfam" id="PF07715">
    <property type="entry name" value="Plug"/>
    <property type="match status" value="1"/>
</dbReference>
<name>A0A7Y0X3R2_VIBPH</name>
<proteinExistence type="inferred from homology"/>